<dbReference type="Proteomes" id="UP000035682">
    <property type="component" value="Unplaced"/>
</dbReference>
<dbReference type="WBParaSite" id="SRAE_0000000400.1">
    <property type="protein sequence ID" value="SRAE_0000000400.1"/>
    <property type="gene ID" value="WBGene00255741"/>
</dbReference>
<dbReference type="CTD" id="36373239"/>
<evidence type="ECO:0000313" key="4">
    <source>
        <dbReference type="WBParaSite" id="SRAE_0000000400.1"/>
    </source>
</evidence>
<evidence type="ECO:0000313" key="3">
    <source>
        <dbReference type="Proteomes" id="UP000035682"/>
    </source>
</evidence>
<organism evidence="2">
    <name type="scientific">Strongyloides ratti</name>
    <name type="common">Parasitic roundworm</name>
    <dbReference type="NCBI Taxonomy" id="34506"/>
    <lineage>
        <taxon>Eukaryota</taxon>
        <taxon>Metazoa</taxon>
        <taxon>Ecdysozoa</taxon>
        <taxon>Nematoda</taxon>
        <taxon>Chromadorea</taxon>
        <taxon>Rhabditida</taxon>
        <taxon>Tylenchina</taxon>
        <taxon>Panagrolaimomorpha</taxon>
        <taxon>Strongyloidoidea</taxon>
        <taxon>Strongyloididae</taxon>
        <taxon>Strongyloides</taxon>
    </lineage>
</organism>
<reference evidence="4" key="3">
    <citation type="submission" date="2020-12" db="UniProtKB">
        <authorList>
            <consortium name="WormBaseParasite"/>
        </authorList>
    </citation>
    <scope>IDENTIFICATION</scope>
</reference>
<reference evidence="2" key="2">
    <citation type="submission" date="2014-09" db="EMBL/GenBank/DDBJ databases">
        <authorList>
            <person name="Aslett A.Martin."/>
        </authorList>
    </citation>
    <scope>NUCLEOTIDE SEQUENCE</scope>
    <source>
        <strain evidence="2">ED321 Heterogonic</strain>
    </source>
</reference>
<feature type="signal peptide" evidence="1">
    <location>
        <begin position="1"/>
        <end position="18"/>
    </location>
</feature>
<evidence type="ECO:0000256" key="1">
    <source>
        <dbReference type="SAM" id="SignalP"/>
    </source>
</evidence>
<evidence type="ECO:0000313" key="2">
    <source>
        <dbReference type="EMBL" id="CEF60872.1"/>
    </source>
</evidence>
<dbReference type="GeneID" id="36373239"/>
<keyword evidence="3" id="KW-1185">Reference proteome</keyword>
<evidence type="ECO:0000313" key="5">
    <source>
        <dbReference type="WormBase" id="SRAE_0000000400"/>
    </source>
</evidence>
<proteinExistence type="predicted"/>
<sequence>MNKFNIFLVICFILKSNCYKFSCEKHSIFFRNKCFLLLSINEPAFPALFLPLLTPQVKNAIVKSIEQEKFFSVGFLKKTNYLLKKYINAKDLIKLEKIFKFYCQRISRVYLVQSNNALKNYVAETDIQCFGKRTMKINVDYRKSIRSKSTKSLCISQIA</sequence>
<reference evidence="3" key="1">
    <citation type="submission" date="2014-09" db="EMBL/GenBank/DDBJ databases">
        <authorList>
            <person name="Martin A.A."/>
        </authorList>
    </citation>
    <scope>NUCLEOTIDE SEQUENCE</scope>
    <source>
        <strain evidence="3">ED321</strain>
    </source>
</reference>
<name>A0A090KYB7_STRRB</name>
<dbReference type="EMBL" id="LN609405">
    <property type="protein sequence ID" value="CEF60872.1"/>
    <property type="molecule type" value="Genomic_DNA"/>
</dbReference>
<feature type="chain" id="PRO_5015030283" evidence="1">
    <location>
        <begin position="19"/>
        <end position="159"/>
    </location>
</feature>
<accession>A0A090KYB7</accession>
<dbReference type="WormBase" id="SRAE_0000000400">
    <property type="protein sequence ID" value="SRP03716"/>
    <property type="gene ID" value="WBGene00255741"/>
</dbReference>
<protein>
    <submittedName>
        <fullName evidence="2 4">Uncharacterized protein</fullName>
    </submittedName>
</protein>
<gene>
    <name evidence="2 4 5" type="ORF">SRAE_0000000400</name>
</gene>
<keyword evidence="1" id="KW-0732">Signal</keyword>
<dbReference type="AlphaFoldDB" id="A0A090KYB7"/>
<dbReference type="RefSeq" id="XP_024500081.1">
    <property type="nucleotide sequence ID" value="XM_024645838.1"/>
</dbReference>